<dbReference type="Gene3D" id="3.40.630.30">
    <property type="match status" value="1"/>
</dbReference>
<accession>A0ABN0WMN1</accession>
<evidence type="ECO:0000259" key="1">
    <source>
        <dbReference type="PROSITE" id="PS51186"/>
    </source>
</evidence>
<organism evidence="2 3">
    <name type="scientific">Streptomyces blastmyceticus</name>
    <dbReference type="NCBI Taxonomy" id="68180"/>
    <lineage>
        <taxon>Bacteria</taxon>
        <taxon>Bacillati</taxon>
        <taxon>Actinomycetota</taxon>
        <taxon>Actinomycetes</taxon>
        <taxon>Kitasatosporales</taxon>
        <taxon>Streptomycetaceae</taxon>
        <taxon>Streptomyces</taxon>
    </lineage>
</organism>
<gene>
    <name evidence="2" type="ORF">GCM10010319_17840</name>
</gene>
<name>A0ABN0WMN1_9ACTN</name>
<dbReference type="InterPro" id="IPR000182">
    <property type="entry name" value="GNAT_dom"/>
</dbReference>
<dbReference type="Proteomes" id="UP001500063">
    <property type="component" value="Unassembled WGS sequence"/>
</dbReference>
<protein>
    <submittedName>
        <fullName evidence="2">GNAT family N-acetyltransferase</fullName>
    </submittedName>
</protein>
<dbReference type="EMBL" id="BAAABW010000008">
    <property type="protein sequence ID" value="GAA0342077.1"/>
    <property type="molecule type" value="Genomic_DNA"/>
</dbReference>
<reference evidence="2 3" key="1">
    <citation type="journal article" date="2019" name="Int. J. Syst. Evol. Microbiol.">
        <title>The Global Catalogue of Microorganisms (GCM) 10K type strain sequencing project: providing services to taxonomists for standard genome sequencing and annotation.</title>
        <authorList>
            <consortium name="The Broad Institute Genomics Platform"/>
            <consortium name="The Broad Institute Genome Sequencing Center for Infectious Disease"/>
            <person name="Wu L."/>
            <person name="Ma J."/>
        </authorList>
    </citation>
    <scope>NUCLEOTIDE SEQUENCE [LARGE SCALE GENOMIC DNA]</scope>
    <source>
        <strain evidence="2 3">JCM 4565</strain>
    </source>
</reference>
<dbReference type="PROSITE" id="PS51186">
    <property type="entry name" value="GNAT"/>
    <property type="match status" value="1"/>
</dbReference>
<evidence type="ECO:0000313" key="3">
    <source>
        <dbReference type="Proteomes" id="UP001500063"/>
    </source>
</evidence>
<feature type="domain" description="N-acetyltransferase" evidence="1">
    <location>
        <begin position="28"/>
        <end position="194"/>
    </location>
</feature>
<comment type="caution">
    <text evidence="2">The sequence shown here is derived from an EMBL/GenBank/DDBJ whole genome shotgun (WGS) entry which is preliminary data.</text>
</comment>
<sequence length="194" mass="20948">MDTVRRGFPYCGAAPCNGCIATMPLTCIRDPELTPALREELLRLWVDVTRAGGSVGFVPPVTADEVRPVADALTGDVAGGRARMLGVYDEGRLAGTTFFRLNANPLMHHWCTLVTVMIHPSLQGGGRGRQMLGEAVEMARDLGFEALRLEARGGMGLENFYAGCGFKEVGRVPAGIRVAAGDDRDDITMWRPLD</sequence>
<proteinExistence type="predicted"/>
<dbReference type="SUPFAM" id="SSF55729">
    <property type="entry name" value="Acyl-CoA N-acyltransferases (Nat)"/>
    <property type="match status" value="1"/>
</dbReference>
<dbReference type="CDD" id="cd04301">
    <property type="entry name" value="NAT_SF"/>
    <property type="match status" value="1"/>
</dbReference>
<keyword evidence="3" id="KW-1185">Reference proteome</keyword>
<dbReference type="InterPro" id="IPR016181">
    <property type="entry name" value="Acyl_CoA_acyltransferase"/>
</dbReference>
<evidence type="ECO:0000313" key="2">
    <source>
        <dbReference type="EMBL" id="GAA0342077.1"/>
    </source>
</evidence>
<dbReference type="Pfam" id="PF00583">
    <property type="entry name" value="Acetyltransf_1"/>
    <property type="match status" value="1"/>
</dbReference>